<evidence type="ECO:0000313" key="4">
    <source>
        <dbReference type="Ensembl" id="ENSTGUP00000022605.1"/>
    </source>
</evidence>
<feature type="compositionally biased region" description="Pro residues" evidence="3">
    <location>
        <begin position="52"/>
        <end position="61"/>
    </location>
</feature>
<reference evidence="4" key="2">
    <citation type="submission" date="2025-08" db="UniProtKB">
        <authorList>
            <consortium name="Ensembl"/>
        </authorList>
    </citation>
    <scope>IDENTIFICATION</scope>
</reference>
<sequence>SAHARYYPAAGPAHRQATPTRIKPLETVVRERPIASQARAGPAPNWPRLLSAPPPVPPAAPPLSRDPARAPRKRRQRYPEAAAPPGSGGGQDGRYRGGIRRYRRFPAGLGRVERGEVGGESRSQNWWPRRVGGVPGHPLPVPVPSLTLCSPSFPDTLFQLKFTAKQLEKLSKKAEKDSKAEQAKVKKALQQKNVECARVYAENAIRKKNEGLHWLRMASRVDAVASKVQTAVTMKGVTKNMAQVTKALDKALSSMDLQKVSAVMDKFEQQVQNLDVHTSVMEDSMSSATTLSTPQEQVDSLIVQIAEENGLEIMDQLSQLPEGASAVGESSVRSQEEQLSRRLVLSQSWALPGALTALKGESWPFLGFPGRAGCS</sequence>
<evidence type="ECO:0000256" key="1">
    <source>
        <dbReference type="ARBA" id="ARBA00006190"/>
    </source>
</evidence>
<dbReference type="InParanoid" id="A0A674GJP3"/>
<dbReference type="Gene3D" id="6.10.140.1230">
    <property type="match status" value="1"/>
</dbReference>
<dbReference type="PANTHER" id="PTHR10476">
    <property type="entry name" value="CHARGED MULTIVESICULAR BODY PROTEIN"/>
    <property type="match status" value="1"/>
</dbReference>
<keyword evidence="2" id="KW-0175">Coiled coil</keyword>
<dbReference type="InterPro" id="IPR005024">
    <property type="entry name" value="Snf7_fam"/>
</dbReference>
<gene>
    <name evidence="4" type="primary">CHMP1A</name>
</gene>
<feature type="region of interest" description="Disordered" evidence="3">
    <location>
        <begin position="1"/>
        <end position="98"/>
    </location>
</feature>
<comment type="similarity">
    <text evidence="1">Belongs to the SNF7 family.</text>
</comment>
<dbReference type="Pfam" id="PF03357">
    <property type="entry name" value="Snf7"/>
    <property type="match status" value="1"/>
</dbReference>
<dbReference type="Ensembl" id="ENSTGUT00000038050.1">
    <property type="protein sequence ID" value="ENSTGUP00000022605.1"/>
    <property type="gene ID" value="ENSTGUG00000007901.2"/>
</dbReference>
<evidence type="ECO:0000313" key="5">
    <source>
        <dbReference type="Proteomes" id="UP000007754"/>
    </source>
</evidence>
<keyword evidence="5" id="KW-1185">Reference proteome</keyword>
<reference evidence="4 5" key="1">
    <citation type="journal article" date="2010" name="Nature">
        <title>The genome of a songbird.</title>
        <authorList>
            <person name="Warren W.C."/>
            <person name="Clayton D.F."/>
            <person name="Ellegren H."/>
            <person name="Arnold A.P."/>
            <person name="Hillier L.W."/>
            <person name="Kunstner A."/>
            <person name="Searle S."/>
            <person name="White S."/>
            <person name="Vilella A.J."/>
            <person name="Fairley S."/>
            <person name="Heger A."/>
            <person name="Kong L."/>
            <person name="Ponting C.P."/>
            <person name="Jarvis E.D."/>
            <person name="Mello C.V."/>
            <person name="Minx P."/>
            <person name="Lovell P."/>
            <person name="Velho T.A."/>
            <person name="Ferris M."/>
            <person name="Balakrishnan C.N."/>
            <person name="Sinha S."/>
            <person name="Blatti C."/>
            <person name="London S.E."/>
            <person name="Li Y."/>
            <person name="Lin Y.C."/>
            <person name="George J."/>
            <person name="Sweedler J."/>
            <person name="Southey B."/>
            <person name="Gunaratne P."/>
            <person name="Watson M."/>
            <person name="Nam K."/>
            <person name="Backstrom N."/>
            <person name="Smeds L."/>
            <person name="Nabholz B."/>
            <person name="Itoh Y."/>
            <person name="Whitney O."/>
            <person name="Pfenning A.R."/>
            <person name="Howard J."/>
            <person name="Volker M."/>
            <person name="Skinner B.M."/>
            <person name="Griffin D.K."/>
            <person name="Ye L."/>
            <person name="McLaren W.M."/>
            <person name="Flicek P."/>
            <person name="Quesada V."/>
            <person name="Velasco G."/>
            <person name="Lopez-Otin C."/>
            <person name="Puente X.S."/>
            <person name="Olender T."/>
            <person name="Lancet D."/>
            <person name="Smit A.F."/>
            <person name="Hubley R."/>
            <person name="Konkel M.K."/>
            <person name="Walker J.A."/>
            <person name="Batzer M.A."/>
            <person name="Gu W."/>
            <person name="Pollock D.D."/>
            <person name="Chen L."/>
            <person name="Cheng Z."/>
            <person name="Eichler E.E."/>
            <person name="Stapley J."/>
            <person name="Slate J."/>
            <person name="Ekblom R."/>
            <person name="Birkhead T."/>
            <person name="Burke T."/>
            <person name="Burt D."/>
            <person name="Scharff C."/>
            <person name="Adam I."/>
            <person name="Richard H."/>
            <person name="Sultan M."/>
            <person name="Soldatov A."/>
            <person name="Lehrach H."/>
            <person name="Edwards S.V."/>
            <person name="Yang S.P."/>
            <person name="Li X."/>
            <person name="Graves T."/>
            <person name="Fulton L."/>
            <person name="Nelson J."/>
            <person name="Chinwalla A."/>
            <person name="Hou S."/>
            <person name="Mardis E.R."/>
            <person name="Wilson R.K."/>
        </authorList>
    </citation>
    <scope>NUCLEOTIDE SEQUENCE [LARGE SCALE GENOMIC DNA]</scope>
</reference>
<name>A0A674GJP3_TAEGU</name>
<evidence type="ECO:0000256" key="2">
    <source>
        <dbReference type="SAM" id="Coils"/>
    </source>
</evidence>
<accession>A0A674GJP3</accession>
<proteinExistence type="inferred from homology"/>
<feature type="coiled-coil region" evidence="2">
    <location>
        <begin position="164"/>
        <end position="191"/>
    </location>
</feature>
<dbReference type="GeneTree" id="ENSGT00950000182832"/>
<dbReference type="GO" id="GO:0007034">
    <property type="term" value="P:vacuolar transport"/>
    <property type="evidence" value="ECO:0007669"/>
    <property type="project" value="InterPro"/>
</dbReference>
<organism evidence="4 5">
    <name type="scientific">Taeniopygia guttata</name>
    <name type="common">Zebra finch</name>
    <name type="synonym">Poephila guttata</name>
    <dbReference type="NCBI Taxonomy" id="59729"/>
    <lineage>
        <taxon>Eukaryota</taxon>
        <taxon>Metazoa</taxon>
        <taxon>Chordata</taxon>
        <taxon>Craniata</taxon>
        <taxon>Vertebrata</taxon>
        <taxon>Euteleostomi</taxon>
        <taxon>Archelosauria</taxon>
        <taxon>Archosauria</taxon>
        <taxon>Dinosauria</taxon>
        <taxon>Saurischia</taxon>
        <taxon>Theropoda</taxon>
        <taxon>Coelurosauria</taxon>
        <taxon>Aves</taxon>
        <taxon>Neognathae</taxon>
        <taxon>Neoaves</taxon>
        <taxon>Telluraves</taxon>
        <taxon>Australaves</taxon>
        <taxon>Passeriformes</taxon>
        <taxon>Passeroidea</taxon>
        <taxon>Estrildidae</taxon>
        <taxon>Estrildinae</taxon>
        <taxon>Taeniopygia</taxon>
    </lineage>
</organism>
<dbReference type="Proteomes" id="UP000007754">
    <property type="component" value="Chromosome 11"/>
</dbReference>
<reference evidence="4" key="3">
    <citation type="submission" date="2025-09" db="UniProtKB">
        <authorList>
            <consortium name="Ensembl"/>
        </authorList>
    </citation>
    <scope>IDENTIFICATION</scope>
</reference>
<evidence type="ECO:0000256" key="3">
    <source>
        <dbReference type="SAM" id="MobiDB-lite"/>
    </source>
</evidence>
<protein>
    <submittedName>
        <fullName evidence="4">Charged multivesicular body protein 1A</fullName>
    </submittedName>
</protein>
<dbReference type="AlphaFoldDB" id="A0A674GJP3"/>